<evidence type="ECO:0000313" key="6">
    <source>
        <dbReference type="Proteomes" id="UP000634529"/>
    </source>
</evidence>
<evidence type="ECO:0000313" key="5">
    <source>
        <dbReference type="EMBL" id="MBD8498872.1"/>
    </source>
</evidence>
<name>A0ABR9AXL2_9BACL</name>
<dbReference type="Proteomes" id="UP000634529">
    <property type="component" value="Unassembled WGS sequence"/>
</dbReference>
<dbReference type="InterPro" id="IPR013320">
    <property type="entry name" value="ConA-like_dom_sf"/>
</dbReference>
<dbReference type="PROSITE" id="PS50022">
    <property type="entry name" value="FA58C_3"/>
    <property type="match status" value="2"/>
</dbReference>
<gene>
    <name evidence="5" type="ORF">IFO66_11220</name>
</gene>
<dbReference type="SUPFAM" id="SSF49899">
    <property type="entry name" value="Concanavalin A-like lectins/glucanases"/>
    <property type="match status" value="1"/>
</dbReference>
<dbReference type="NCBIfam" id="NF033679">
    <property type="entry name" value="DNRLRE_dom"/>
    <property type="match status" value="1"/>
</dbReference>
<dbReference type="Gene3D" id="2.60.120.260">
    <property type="entry name" value="Galactose-binding domain-like"/>
    <property type="match status" value="6"/>
</dbReference>
<evidence type="ECO:0000256" key="2">
    <source>
        <dbReference type="ARBA" id="ARBA00022525"/>
    </source>
</evidence>
<dbReference type="Gene3D" id="2.60.120.200">
    <property type="match status" value="1"/>
</dbReference>
<protein>
    <submittedName>
        <fullName evidence="5">DNRLRE domain-containing protein</fullName>
    </submittedName>
</protein>
<dbReference type="RefSeq" id="WP_192025228.1">
    <property type="nucleotide sequence ID" value="NZ_JACYTN010000006.1"/>
</dbReference>
<evidence type="ECO:0000256" key="1">
    <source>
        <dbReference type="ARBA" id="ARBA00004613"/>
    </source>
</evidence>
<dbReference type="Pfam" id="PF00754">
    <property type="entry name" value="F5_F8_type_C"/>
    <property type="match status" value="3"/>
</dbReference>
<organism evidence="5 6">
    <name type="scientific">Paenibacillus arenosi</name>
    <dbReference type="NCBI Taxonomy" id="2774142"/>
    <lineage>
        <taxon>Bacteria</taxon>
        <taxon>Bacillati</taxon>
        <taxon>Bacillota</taxon>
        <taxon>Bacilli</taxon>
        <taxon>Bacillales</taxon>
        <taxon>Paenibacillaceae</taxon>
        <taxon>Paenibacillus</taxon>
    </lineage>
</organism>
<keyword evidence="6" id="KW-1185">Reference proteome</keyword>
<keyword evidence="3" id="KW-0732">Signal</keyword>
<dbReference type="InterPro" id="IPR008979">
    <property type="entry name" value="Galactose-bd-like_sf"/>
</dbReference>
<sequence length="1841" mass="205869">MLQKLDLSGGTGGKHGEYVYKAPNGVVVTCTSPPHPYSNWYYMENLFNGKYSTYQNDGLSYWLTTGNNATLDIDLRTISDKLLTIDHIVVCPRIRDESISDYQIFISNDGINWELIIRKVVNTYANTSYGLTRKHSIKQKANFIRFELFRKGSWGVGLSEIEIYAQIDETDLNRTGTSIPLPILGWKRIDSSHSQFKYTGSWDAPSGSDYWKNGAYRTQQIASKVSFSFYGSKLRLITLADSTTSDKIVISIDGVPYNCSSRTAFKTSFYVAFEVTNLIEKVHNVECWQEDGAPFIFDAIDMSVKGGFITNVGDPYPEPDPTWQRIEDTHSHITYLYKNQHLDMHYNAGEIRFTFEGTKLRLVYNYNWGGNGDVVFIDGIQYPTLRRAGSGLFFEKTGLSYGKHEVLIKTHTGSDWYSQFNALEIDEEGRILLQTGSRLPMPEEGWKRIESSLASFKMMGNWVFENHAAHSNRDTFYTLDGTATLTFKFTGSKIRILGYTGSGRPTDNILMLDGIEYRLDYSKPNGSGSVVLFQIENLNRDQPHEVMMRSSNPTSAPIHINLDAVDIDEDGTIIHPDEVAFIDELQVGKRIRCNYKAFPNLPGVFSNLGEHTGELLSSLPTAEADGDFYFIAVDQDINGRMIMVADRNIQAGVTWEILNDTGLMSGIMLEEMLVASTPKMSSDQAVDGSCTLSASHTAVNNEPWRAFDWQTADNAHKWQAPKPSPAWIKVSYPVPKIINRISLVGSSELASNPRDWTFEGSNDGHNWEVLDRRTSQTGLDIKSFYSFHNERAFRHYRLVITENNGHASILCKVGELQLYEAPALSGILARILTGFNPPDSEWDKYIVHKSYSTGIKKADEYTWNTRGVWSQTSSTNNTSSTTRTVRGYSSNIASISNISTVDVSLVNTGFRPVFVIEAVERENSELSVMIQVPYRSDLTGKLHVYKDQGTDAIQLTGDITLPMDNEMSHGYTVRASAVYSNSYSPWLAFNNKDSGYWTPGSTGGKGWIAIDIAMPANATGYLLGASDVNPHTDMPKSWTFEGSDDGITWTVLDAQDNAPVWGQKHEKRKYDIKSPAASFRWFRLNISSTHGGWIGIGEIEIYGFRGGLYNQRKSYIQVPYRNDLTSQINLFSHHSDGEETCKVTLEGTDSGIYLSNNYNELKIIKGTIEARIRTTDAGTGYRGIVVKQSAYGMFLYSNELVIFDWRAGNARHSGVRLNDGQEHHVAFVFESGVSKGAKLYVDGKKVMESGFTSVDQNQGLAVGDGTPPGPSHQQSFRGDIWGVKVWNKTLSESELQASMYSNYPDEPGLVLFYDMKDSNGRIAYDKTRNKYDGEIVRGSVSCWMNKGNQNRSYIEVPYHDSVTSSIFIAPHAIMKAVVGISPVYNEDFVSHIQVKNTEDMQGKIAVSSHGRMRATVEVTPPPKVVQILSSVKDAFVRDRVPRLNYGQEQEMLVGKAADGEVFKSLIQFDMSTVPADQKITKATLKLFVDQSTLGTSAIQVQELLKDWAEDGVTWASTPPAGNKLAEITADTSKSYVEVDLLSAVLGWYNNTSDNLGILLHMEQLTSDVIARFGSRERGMPYAPELVLEYHSLIISSVGHGEMKSSITSRQNKDKDIRATIHIRSTRDDSELMASLKVHNPDMILSSLSVSRASLPSKITVRKRDDSTLPASVTVQLKRDSVLDSSVIVTRDWINGTIITRQKDKIELPGTIMIRRSERNSLSSQLYVSRPDMLGHLFVYLNNDLRGFIEVAGFAHKNLSSSVTVRRMDNSEMNSQLNIWVASILEGSITIKSGYISSSIIVPHREVKDLRTSIKVSEKYAEDLFTTIIVGLYDDGSYAFIM</sequence>
<feature type="domain" description="F5/8 type C" evidence="4">
    <location>
        <begin position="956"/>
        <end position="1104"/>
    </location>
</feature>
<dbReference type="EMBL" id="JACYTN010000006">
    <property type="protein sequence ID" value="MBD8498872.1"/>
    <property type="molecule type" value="Genomic_DNA"/>
</dbReference>
<evidence type="ECO:0000256" key="3">
    <source>
        <dbReference type="ARBA" id="ARBA00022729"/>
    </source>
</evidence>
<dbReference type="SUPFAM" id="SSF49785">
    <property type="entry name" value="Galactose-binding domain-like"/>
    <property type="match status" value="3"/>
</dbReference>
<keyword evidence="2" id="KW-0964">Secreted</keyword>
<dbReference type="Pfam" id="PF24517">
    <property type="entry name" value="CBM96"/>
    <property type="match status" value="1"/>
</dbReference>
<comment type="caution">
    <text evidence="5">The sequence shown here is derived from an EMBL/GenBank/DDBJ whole genome shotgun (WGS) entry which is preliminary data.</text>
</comment>
<dbReference type="Gene3D" id="2.60.120.970">
    <property type="match status" value="1"/>
</dbReference>
<dbReference type="InterPro" id="IPR055372">
    <property type="entry name" value="CBM96"/>
</dbReference>
<feature type="domain" description="F5/8 type C" evidence="4">
    <location>
        <begin position="675"/>
        <end position="818"/>
    </location>
</feature>
<dbReference type="Pfam" id="PF13385">
    <property type="entry name" value="Laminin_G_3"/>
    <property type="match status" value="1"/>
</dbReference>
<dbReference type="InterPro" id="IPR000421">
    <property type="entry name" value="FA58C"/>
</dbReference>
<comment type="subcellular location">
    <subcellularLocation>
        <location evidence="1">Secreted</location>
    </subcellularLocation>
</comment>
<evidence type="ECO:0000259" key="4">
    <source>
        <dbReference type="PROSITE" id="PS50022"/>
    </source>
</evidence>
<accession>A0ABR9AXL2</accession>
<reference evidence="5 6" key="1">
    <citation type="submission" date="2020-09" db="EMBL/GenBank/DDBJ databases">
        <title>Paenibacillus sp. CAU 1523 isolated from sand of Haeundae Beach.</title>
        <authorList>
            <person name="Kim W."/>
        </authorList>
    </citation>
    <scope>NUCLEOTIDE SEQUENCE [LARGE SCALE GENOMIC DNA]</scope>
    <source>
        <strain evidence="5 6">CAU 1523</strain>
    </source>
</reference>
<proteinExistence type="predicted"/>